<keyword evidence="3" id="KW-1003">Cell membrane</keyword>
<dbReference type="AlphaFoldDB" id="E1IES0"/>
<dbReference type="Proteomes" id="UP000054010">
    <property type="component" value="Unassembled WGS sequence"/>
</dbReference>
<dbReference type="EMBL" id="ADVR01000062">
    <property type="protein sequence ID" value="EFO80319.1"/>
    <property type="molecule type" value="Genomic_DNA"/>
</dbReference>
<dbReference type="InterPro" id="IPR035906">
    <property type="entry name" value="MetI-like_sf"/>
</dbReference>
<evidence type="ECO:0000256" key="1">
    <source>
        <dbReference type="ARBA" id="ARBA00004651"/>
    </source>
</evidence>
<accession>E1IES0</accession>
<dbReference type="eggNOG" id="COG0601">
    <property type="taxonomic scope" value="Bacteria"/>
</dbReference>
<proteinExistence type="inferred from homology"/>
<protein>
    <submittedName>
        <fullName evidence="9">Peptide ABC transporter, permease protein</fullName>
    </submittedName>
</protein>
<keyword evidence="2 7" id="KW-0813">Transport</keyword>
<dbReference type="Pfam" id="PF00528">
    <property type="entry name" value="BPD_transp_1"/>
    <property type="match status" value="1"/>
</dbReference>
<feature type="transmembrane region" description="Helical" evidence="7">
    <location>
        <begin position="227"/>
        <end position="253"/>
    </location>
</feature>
<dbReference type="InterPro" id="IPR045621">
    <property type="entry name" value="BPD_transp_1_N"/>
</dbReference>
<sequence length="308" mass="33073">MIGYLLKRLLSAGLVLIAVSMLVFALLNVIPGDVAQTLAGDSASQEQIAAKRRELGLDRPLPVRYLEFAQGVVQGDLGKSAISGRPVSQLLMERFAATVNLALAALVVAIFFGLLAGTIAAVRAGGYVDLLVMMFTTLGESLPSFWFSLLLIQFFALHLGWLPVLGAGTLAHLVLPAISLALPAIALIARMVRGCLLDVKSADFVRTAHAKGLSQLAVWREHIFRNAILPVITMLGLYLGNLLGGAFIIETIFAWPGLGRLVVQAIFDRDFPVVIGAVLFIALIYQVLNILVDLAHAWLDPRVGTEAM</sequence>
<dbReference type="HOGENOM" id="CLU_036879_0_2_0"/>
<evidence type="ECO:0000256" key="2">
    <source>
        <dbReference type="ARBA" id="ARBA00022448"/>
    </source>
</evidence>
<feature type="domain" description="ABC transmembrane type-1" evidence="8">
    <location>
        <begin position="95"/>
        <end position="292"/>
    </location>
</feature>
<evidence type="ECO:0000256" key="5">
    <source>
        <dbReference type="ARBA" id="ARBA00022989"/>
    </source>
</evidence>
<dbReference type="PANTHER" id="PTHR43163:SF6">
    <property type="entry name" value="DIPEPTIDE TRANSPORT SYSTEM PERMEASE PROTEIN DPPB-RELATED"/>
    <property type="match status" value="1"/>
</dbReference>
<dbReference type="CDD" id="cd06261">
    <property type="entry name" value="TM_PBP2"/>
    <property type="match status" value="1"/>
</dbReference>
<dbReference type="PROSITE" id="PS50928">
    <property type="entry name" value="ABC_TM1"/>
    <property type="match status" value="1"/>
</dbReference>
<feature type="transmembrane region" description="Helical" evidence="7">
    <location>
        <begin position="101"/>
        <end position="124"/>
    </location>
</feature>
<feature type="transmembrane region" description="Helical" evidence="7">
    <location>
        <begin position="273"/>
        <end position="292"/>
    </location>
</feature>
<keyword evidence="4 7" id="KW-0812">Transmembrane</keyword>
<reference evidence="9 10" key="1">
    <citation type="journal article" date="2011" name="J. Bacteriol.">
        <title>Draft genome sequence of the anoxygenic filamentous phototrophic bacterium Oscillochloris trichoides subsp. DG-6.</title>
        <authorList>
            <person name="Kuznetsov B.B."/>
            <person name="Ivanovsky R.N."/>
            <person name="Keppen O.I."/>
            <person name="Sukhacheva M.V."/>
            <person name="Bumazhkin B.K."/>
            <person name="Patutina E.O."/>
            <person name="Beletsky A.V."/>
            <person name="Mardanov A.V."/>
            <person name="Baslerov R.V."/>
            <person name="Panteleeva A.N."/>
            <person name="Kolganova T.V."/>
            <person name="Ravin N.V."/>
            <person name="Skryabin K.G."/>
        </authorList>
    </citation>
    <scope>NUCLEOTIDE SEQUENCE [LARGE SCALE GENOMIC DNA]</scope>
    <source>
        <strain evidence="9 10">DG-6</strain>
    </source>
</reference>
<gene>
    <name evidence="9" type="ORF">OSCT_1821</name>
</gene>
<evidence type="ECO:0000256" key="3">
    <source>
        <dbReference type="ARBA" id="ARBA00022475"/>
    </source>
</evidence>
<feature type="transmembrane region" description="Helical" evidence="7">
    <location>
        <begin position="170"/>
        <end position="192"/>
    </location>
</feature>
<dbReference type="PANTHER" id="PTHR43163">
    <property type="entry name" value="DIPEPTIDE TRANSPORT SYSTEM PERMEASE PROTEIN DPPB-RELATED"/>
    <property type="match status" value="1"/>
</dbReference>
<evidence type="ECO:0000313" key="9">
    <source>
        <dbReference type="EMBL" id="EFO80319.1"/>
    </source>
</evidence>
<feature type="transmembrane region" description="Helical" evidence="7">
    <location>
        <begin position="9"/>
        <end position="30"/>
    </location>
</feature>
<evidence type="ECO:0000259" key="8">
    <source>
        <dbReference type="PROSITE" id="PS50928"/>
    </source>
</evidence>
<comment type="caution">
    <text evidence="9">The sequence shown here is derived from an EMBL/GenBank/DDBJ whole genome shotgun (WGS) entry which is preliminary data.</text>
</comment>
<name>E1IES0_9CHLR</name>
<keyword evidence="10" id="KW-1185">Reference proteome</keyword>
<evidence type="ECO:0000256" key="4">
    <source>
        <dbReference type="ARBA" id="ARBA00022692"/>
    </source>
</evidence>
<comment type="similarity">
    <text evidence="7">Belongs to the binding-protein-dependent transport system permease family.</text>
</comment>
<dbReference type="Pfam" id="PF19300">
    <property type="entry name" value="BPD_transp_1_N"/>
    <property type="match status" value="1"/>
</dbReference>
<evidence type="ECO:0000256" key="6">
    <source>
        <dbReference type="ARBA" id="ARBA00023136"/>
    </source>
</evidence>
<keyword evidence="5 7" id="KW-1133">Transmembrane helix</keyword>
<keyword evidence="6 7" id="KW-0472">Membrane</keyword>
<comment type="subcellular location">
    <subcellularLocation>
        <location evidence="1 7">Cell membrane</location>
        <topology evidence="1 7">Multi-pass membrane protein</topology>
    </subcellularLocation>
</comment>
<dbReference type="InterPro" id="IPR000515">
    <property type="entry name" value="MetI-like"/>
</dbReference>
<dbReference type="GO" id="GO:0005886">
    <property type="term" value="C:plasma membrane"/>
    <property type="evidence" value="ECO:0007669"/>
    <property type="project" value="UniProtKB-SubCell"/>
</dbReference>
<dbReference type="Gene3D" id="1.10.3720.10">
    <property type="entry name" value="MetI-like"/>
    <property type="match status" value="1"/>
</dbReference>
<dbReference type="GO" id="GO:0055085">
    <property type="term" value="P:transmembrane transport"/>
    <property type="evidence" value="ECO:0007669"/>
    <property type="project" value="InterPro"/>
</dbReference>
<evidence type="ECO:0000313" key="10">
    <source>
        <dbReference type="Proteomes" id="UP000054010"/>
    </source>
</evidence>
<organism evidence="9 10">
    <name type="scientific">Oscillochloris trichoides DG-6</name>
    <dbReference type="NCBI Taxonomy" id="765420"/>
    <lineage>
        <taxon>Bacteria</taxon>
        <taxon>Bacillati</taxon>
        <taxon>Chloroflexota</taxon>
        <taxon>Chloroflexia</taxon>
        <taxon>Chloroflexales</taxon>
        <taxon>Chloroflexineae</taxon>
        <taxon>Oscillochloridaceae</taxon>
        <taxon>Oscillochloris</taxon>
    </lineage>
</organism>
<evidence type="ECO:0000256" key="7">
    <source>
        <dbReference type="RuleBase" id="RU363032"/>
    </source>
</evidence>
<dbReference type="STRING" id="765420.OSCT_1821"/>
<dbReference type="SUPFAM" id="SSF161098">
    <property type="entry name" value="MetI-like"/>
    <property type="match status" value="1"/>
</dbReference>